<sequence>MFTQYQLYQVLTSTLSSTTVCLQQKGECFLPRTRIFELLLPAEVGQPLPYSRAIDELGPAQDAFLCCCTGSSSSSTSTSSTSSISSSGDSAVCGYISTSRVKMQQHVNQQRHIKLTRWSSSAAALYKEHAAQL</sequence>
<comment type="caution">
    <text evidence="1">The sequence shown here is derived from an EMBL/GenBank/DDBJ whole genome shotgun (WGS) entry which is preliminary data.</text>
</comment>
<protein>
    <submittedName>
        <fullName evidence="1">Uncharacterized protein</fullName>
    </submittedName>
</protein>
<dbReference type="AlphaFoldDB" id="A0A9P4LFX4"/>
<organism evidence="1 2">
    <name type="scientific">Setomelanomma holmii</name>
    <dbReference type="NCBI Taxonomy" id="210430"/>
    <lineage>
        <taxon>Eukaryota</taxon>
        <taxon>Fungi</taxon>
        <taxon>Dikarya</taxon>
        <taxon>Ascomycota</taxon>
        <taxon>Pezizomycotina</taxon>
        <taxon>Dothideomycetes</taxon>
        <taxon>Pleosporomycetidae</taxon>
        <taxon>Pleosporales</taxon>
        <taxon>Pleosporineae</taxon>
        <taxon>Phaeosphaeriaceae</taxon>
        <taxon>Setomelanomma</taxon>
    </lineage>
</organism>
<accession>A0A9P4LFX4</accession>
<dbReference type="Proteomes" id="UP000799777">
    <property type="component" value="Unassembled WGS sequence"/>
</dbReference>
<dbReference type="EMBL" id="ML978333">
    <property type="protein sequence ID" value="KAF2023640.1"/>
    <property type="molecule type" value="Genomic_DNA"/>
</dbReference>
<keyword evidence="2" id="KW-1185">Reference proteome</keyword>
<proteinExistence type="predicted"/>
<evidence type="ECO:0000313" key="2">
    <source>
        <dbReference type="Proteomes" id="UP000799777"/>
    </source>
</evidence>
<name>A0A9P4LFX4_9PLEO</name>
<reference evidence="1" key="1">
    <citation type="journal article" date="2020" name="Stud. Mycol.">
        <title>101 Dothideomycetes genomes: a test case for predicting lifestyles and emergence of pathogens.</title>
        <authorList>
            <person name="Haridas S."/>
            <person name="Albert R."/>
            <person name="Binder M."/>
            <person name="Bloem J."/>
            <person name="Labutti K."/>
            <person name="Salamov A."/>
            <person name="Andreopoulos B."/>
            <person name="Baker S."/>
            <person name="Barry K."/>
            <person name="Bills G."/>
            <person name="Bluhm B."/>
            <person name="Cannon C."/>
            <person name="Castanera R."/>
            <person name="Culley D."/>
            <person name="Daum C."/>
            <person name="Ezra D."/>
            <person name="Gonzalez J."/>
            <person name="Henrissat B."/>
            <person name="Kuo A."/>
            <person name="Liang C."/>
            <person name="Lipzen A."/>
            <person name="Lutzoni F."/>
            <person name="Magnuson J."/>
            <person name="Mondo S."/>
            <person name="Nolan M."/>
            <person name="Ohm R."/>
            <person name="Pangilinan J."/>
            <person name="Park H.-J."/>
            <person name="Ramirez L."/>
            <person name="Alfaro M."/>
            <person name="Sun H."/>
            <person name="Tritt A."/>
            <person name="Yoshinaga Y."/>
            <person name="Zwiers L.-H."/>
            <person name="Turgeon B."/>
            <person name="Goodwin S."/>
            <person name="Spatafora J."/>
            <person name="Crous P."/>
            <person name="Grigoriev I."/>
        </authorList>
    </citation>
    <scope>NUCLEOTIDE SEQUENCE</scope>
    <source>
        <strain evidence="1">CBS 110217</strain>
    </source>
</reference>
<gene>
    <name evidence="1" type="ORF">EK21DRAFT_94753</name>
</gene>
<dbReference type="OrthoDB" id="3796472at2759"/>
<evidence type="ECO:0000313" key="1">
    <source>
        <dbReference type="EMBL" id="KAF2023640.1"/>
    </source>
</evidence>